<evidence type="ECO:0000256" key="1">
    <source>
        <dbReference type="ARBA" id="ARBA00022741"/>
    </source>
</evidence>
<dbReference type="GO" id="GO:0005737">
    <property type="term" value="C:cytoplasm"/>
    <property type="evidence" value="ECO:0007669"/>
    <property type="project" value="TreeGrafter"/>
</dbReference>
<reference evidence="5 6" key="1">
    <citation type="submission" date="2015-01" db="EMBL/GenBank/DDBJ databases">
        <title>Enhanced salinomycin production by adjusting the supply of polyketide extender units in Streptomyce albus DSM 41398.</title>
        <authorList>
            <person name="Lu C."/>
        </authorList>
    </citation>
    <scope>NUCLEOTIDE SEQUENCE [LARGE SCALE GENOMIC DNA]</scope>
    <source>
        <strain evidence="6">ATCC 21838 / DSM 41398 / FERM P-419 / JCM 4703 / NBRC 107858</strain>
    </source>
</reference>
<dbReference type="PROSITE" id="PS00622">
    <property type="entry name" value="HTH_LUXR_1"/>
    <property type="match status" value="1"/>
</dbReference>
<evidence type="ECO:0000313" key="5">
    <source>
        <dbReference type="EMBL" id="AJE81422.1"/>
    </source>
</evidence>
<gene>
    <name evidence="5" type="ORF">SLNWT_1046</name>
</gene>
<evidence type="ECO:0000256" key="2">
    <source>
        <dbReference type="ARBA" id="ARBA00022840"/>
    </source>
</evidence>
<dbReference type="PANTHER" id="PTHR16305:SF35">
    <property type="entry name" value="TRANSCRIPTIONAL ACTIVATOR DOMAIN"/>
    <property type="match status" value="1"/>
</dbReference>
<dbReference type="SMART" id="SM00421">
    <property type="entry name" value="HTH_LUXR"/>
    <property type="match status" value="1"/>
</dbReference>
<feature type="compositionally biased region" description="Basic and acidic residues" evidence="3">
    <location>
        <begin position="829"/>
        <end position="842"/>
    </location>
</feature>
<dbReference type="InterPro" id="IPR000792">
    <property type="entry name" value="Tscrpt_reg_LuxR_C"/>
</dbReference>
<organism evidence="5 6">
    <name type="scientific">Streptomyces albus (strain ATCC 21838 / DSM 41398 / FERM P-419 / JCM 4703 / NBRC 107858)</name>
    <dbReference type="NCBI Taxonomy" id="1081613"/>
    <lineage>
        <taxon>Bacteria</taxon>
        <taxon>Bacillati</taxon>
        <taxon>Actinomycetota</taxon>
        <taxon>Actinomycetes</taxon>
        <taxon>Kitasatosporales</taxon>
        <taxon>Streptomycetaceae</taxon>
        <taxon>Streptomyces</taxon>
    </lineage>
</organism>
<evidence type="ECO:0000313" key="6">
    <source>
        <dbReference type="Proteomes" id="UP000031523"/>
    </source>
</evidence>
<feature type="domain" description="HTH luxR-type" evidence="4">
    <location>
        <begin position="847"/>
        <end position="910"/>
    </location>
</feature>
<dbReference type="Proteomes" id="UP000031523">
    <property type="component" value="Chromosome"/>
</dbReference>
<evidence type="ECO:0000259" key="4">
    <source>
        <dbReference type="PROSITE" id="PS50043"/>
    </source>
</evidence>
<dbReference type="SUPFAM" id="SSF52540">
    <property type="entry name" value="P-loop containing nucleoside triphosphate hydrolases"/>
    <property type="match status" value="1"/>
</dbReference>
<dbReference type="GO" id="GO:0005524">
    <property type="term" value="F:ATP binding"/>
    <property type="evidence" value="ECO:0007669"/>
    <property type="project" value="UniProtKB-KW"/>
</dbReference>
<dbReference type="KEGG" id="sals:SLNWT_1046"/>
<dbReference type="InterPro" id="IPR027417">
    <property type="entry name" value="P-loop_NTPase"/>
</dbReference>
<accession>A0A0B5ETJ2</accession>
<dbReference type="Gene3D" id="1.25.40.10">
    <property type="entry name" value="Tetratricopeptide repeat domain"/>
    <property type="match status" value="1"/>
</dbReference>
<dbReference type="PROSITE" id="PS50043">
    <property type="entry name" value="HTH_LUXR_2"/>
    <property type="match status" value="1"/>
</dbReference>
<dbReference type="GO" id="GO:0003677">
    <property type="term" value="F:DNA binding"/>
    <property type="evidence" value="ECO:0007669"/>
    <property type="project" value="InterPro"/>
</dbReference>
<dbReference type="GO" id="GO:0006355">
    <property type="term" value="P:regulation of DNA-templated transcription"/>
    <property type="evidence" value="ECO:0007669"/>
    <property type="project" value="InterPro"/>
</dbReference>
<keyword evidence="2" id="KW-0067">ATP-binding</keyword>
<dbReference type="CDD" id="cd06170">
    <property type="entry name" value="LuxR_C_like"/>
    <property type="match status" value="1"/>
</dbReference>
<dbReference type="GO" id="GO:0004016">
    <property type="term" value="F:adenylate cyclase activity"/>
    <property type="evidence" value="ECO:0007669"/>
    <property type="project" value="TreeGrafter"/>
</dbReference>
<name>A0A0B5ETJ2_STRA4</name>
<proteinExistence type="predicted"/>
<dbReference type="InterPro" id="IPR011990">
    <property type="entry name" value="TPR-like_helical_dom_sf"/>
</dbReference>
<sequence>MDENVWGERLRRVLSDAEARPVLFLLEGVAGSGKSTLAGRLRQLARSLGSAPLCLSFSSSGAPLAPESARRAPEPAAHRTGGVAALLDQSAPAFLLAEDVQRAGPEDLAALRARVERAPRGTATLITYRPEELPLPGLPFGLPAAYPGELAVLRGRTQPLSVQQTRRMAFRTLGSERSPHRLVAHVHRRTGGIPQVVHDVLQSLVDAGSKEPCFSVHDVDAVGVPVRLAELTAARLHALGGPACRVAEAAAVLDEPVGTAELLHVARLRGPEGRQALAEAVRGALLQECAENRYGFAVPLAGTVLYEALPGPEREELHHRAAEVLTRRRPVPWVHVADHRRRSGRHRGWLRAVERAAGEPAAFADHDAAMRMMKPVFAADEIPQDVRGRLALRLARNAVLTLPSGRTAEVLRQIIASQGLAHGFRGEIRLELGLLLNSRLEDVQGRRELERAVSELKDRPELAVRAMAALSNPFFVGSPLRGNLRWLERAEQTAAASGNAVARTTVAAARVTVATNCGDPEAWHHLEQLPAPGQALTDREHEHVARSLGNAACGAVFLGHYRRAAELLERADKFTATMRAPFLEQCNKGTALLLDFESGRWEGLAERCRELVSEVGIRSDAQLVLGQLALARGEWAEAERWWPQDRGTPTSFAPGVPYASAVAGCLLRLALARRQDELAVQSAEKAWTRLRHKGVWVWGAALAPWAVEAWTRTGRLAEARRALAEFAEGLDGSDAPTAAATLHWCRAVLAEASGEPAAARAHFTEASTLFARHPRPYAAALTLEGAGRCGLAVPGAAPEAVRELGAAVAQLEELGAPWDCARVRSTLREAESAARGEDEAPARPRGRPGYGDKLSPREREVADLATAGLTNREIAHTLHLSPRTVEHHIARAMQKTGTQSRLGLGRAPRS</sequence>
<evidence type="ECO:0000256" key="3">
    <source>
        <dbReference type="SAM" id="MobiDB-lite"/>
    </source>
</evidence>
<feature type="region of interest" description="Disordered" evidence="3">
    <location>
        <begin position="829"/>
        <end position="858"/>
    </location>
</feature>
<dbReference type="AlphaFoldDB" id="A0A0B5ETJ2"/>
<dbReference type="PRINTS" id="PR00038">
    <property type="entry name" value="HTHLUXR"/>
</dbReference>
<dbReference type="Gene3D" id="1.10.10.10">
    <property type="entry name" value="Winged helix-like DNA-binding domain superfamily/Winged helix DNA-binding domain"/>
    <property type="match status" value="1"/>
</dbReference>
<dbReference type="Pfam" id="PF00196">
    <property type="entry name" value="GerE"/>
    <property type="match status" value="1"/>
</dbReference>
<keyword evidence="6" id="KW-1185">Reference proteome</keyword>
<dbReference type="EMBL" id="CP010519">
    <property type="protein sequence ID" value="AJE81422.1"/>
    <property type="molecule type" value="Genomic_DNA"/>
</dbReference>
<dbReference type="PANTHER" id="PTHR16305">
    <property type="entry name" value="TESTICULAR SOLUBLE ADENYLYL CYCLASE"/>
    <property type="match status" value="1"/>
</dbReference>
<dbReference type="SUPFAM" id="SSF46894">
    <property type="entry name" value="C-terminal effector domain of the bipartite response regulators"/>
    <property type="match status" value="1"/>
</dbReference>
<dbReference type="InterPro" id="IPR016032">
    <property type="entry name" value="Sig_transdc_resp-reg_C-effctor"/>
</dbReference>
<keyword evidence="1" id="KW-0547">Nucleotide-binding</keyword>
<dbReference type="InterPro" id="IPR036388">
    <property type="entry name" value="WH-like_DNA-bd_sf"/>
</dbReference>
<protein>
    <submittedName>
        <fullName evidence="5">Large transcriptional regulator</fullName>
    </submittedName>
</protein>